<protein>
    <recommendedName>
        <fullName evidence="7">DNA 3'-5' helicase</fullName>
        <ecNumber evidence="7">5.6.2.4</ecNumber>
    </recommendedName>
</protein>
<dbReference type="EMBL" id="UINC01058903">
    <property type="protein sequence ID" value="SVB81697.1"/>
    <property type="molecule type" value="Genomic_DNA"/>
</dbReference>
<accession>A0A382H458</accession>
<sequence>VLAGELIDEAMAYYRDTRLAAATLTFNDLLELSAALLRDRPEARAHFQRRYRRLFVDEFQDTDPLQAEVLLYLTGVEEVAGDWRQLTPRPGSLFVVGDEKQSIYRFRRADLDIFRLVRDRILAGHGAVVELTTSFRSRSQITNWANGAFEPLFDNYDGRYQAQFQRLVAHRPTQEGAGVYRLQSRPGSGGRREPQTRDEAERIAIFIAAALRGRTELNGEQAVLGRRAEAGDFMILTRSRRYLGEYARALETQQVAYDITGAGSLRDSLELRSLVDALDTLLQADDPVPLVAYLRGPLVGLGDDELYALRQARWRFRWRACPPADGLPVDLAERLTRALASLQRLWDDLRQRPMGAALERFVEVTGLAAHAAVGEAGSSRAGNLLRVLAMVRDAQSRRGLDWGQITDDLRDLLNDDRQRVEEMTLETGRPNVVRVMNLHQAKGLEAKVVFLADAFDTSGQQHRVDMHVSRVATTPHLS</sequence>
<keyword evidence="2" id="KW-0378">Hydrolase</keyword>
<evidence type="ECO:0000256" key="1">
    <source>
        <dbReference type="ARBA" id="ARBA00022741"/>
    </source>
</evidence>
<keyword evidence="4" id="KW-0067">ATP-binding</keyword>
<feature type="domain" description="UvrD-like helicase ATP-binding" evidence="9">
    <location>
        <begin position="1"/>
        <end position="138"/>
    </location>
</feature>
<proteinExistence type="predicted"/>
<dbReference type="Gene3D" id="1.10.486.10">
    <property type="entry name" value="PCRA, domain 4"/>
    <property type="match status" value="1"/>
</dbReference>
<evidence type="ECO:0000259" key="9">
    <source>
        <dbReference type="PROSITE" id="PS51198"/>
    </source>
</evidence>
<dbReference type="InterPro" id="IPR027417">
    <property type="entry name" value="P-loop_NTPase"/>
</dbReference>
<organism evidence="11">
    <name type="scientific">marine metagenome</name>
    <dbReference type="NCBI Taxonomy" id="408172"/>
    <lineage>
        <taxon>unclassified sequences</taxon>
        <taxon>metagenomes</taxon>
        <taxon>ecological metagenomes</taxon>
    </lineage>
</organism>
<evidence type="ECO:0000256" key="8">
    <source>
        <dbReference type="ARBA" id="ARBA00048988"/>
    </source>
</evidence>
<dbReference type="InterPro" id="IPR014017">
    <property type="entry name" value="DNA_helicase_UvrD-like_C"/>
</dbReference>
<keyword evidence="1" id="KW-0547">Nucleotide-binding</keyword>
<feature type="non-terminal residue" evidence="11">
    <location>
        <position position="478"/>
    </location>
</feature>
<comment type="catalytic activity">
    <reaction evidence="6">
        <text>Couples ATP hydrolysis with the unwinding of duplex DNA by translocating in the 3'-5' direction.</text>
        <dbReference type="EC" id="5.6.2.4"/>
    </reaction>
</comment>
<dbReference type="EC" id="5.6.2.4" evidence="7"/>
<keyword evidence="5" id="KW-0413">Isomerase</keyword>
<dbReference type="PROSITE" id="PS51198">
    <property type="entry name" value="UVRD_HELICASE_ATP_BIND"/>
    <property type="match status" value="1"/>
</dbReference>
<gene>
    <name evidence="11" type="ORF">METZ01_LOCUS234551</name>
</gene>
<dbReference type="Gene3D" id="3.40.50.300">
    <property type="entry name" value="P-loop containing nucleotide triphosphate hydrolases"/>
    <property type="match status" value="3"/>
</dbReference>
<evidence type="ECO:0000256" key="6">
    <source>
        <dbReference type="ARBA" id="ARBA00034617"/>
    </source>
</evidence>
<dbReference type="AlphaFoldDB" id="A0A382H458"/>
<evidence type="ECO:0000256" key="5">
    <source>
        <dbReference type="ARBA" id="ARBA00023235"/>
    </source>
</evidence>
<dbReference type="GO" id="GO:0043138">
    <property type="term" value="F:3'-5' DNA helicase activity"/>
    <property type="evidence" value="ECO:0007669"/>
    <property type="project" value="UniProtKB-EC"/>
</dbReference>
<dbReference type="PANTHER" id="PTHR11070">
    <property type="entry name" value="UVRD / RECB / PCRA DNA HELICASE FAMILY MEMBER"/>
    <property type="match status" value="1"/>
</dbReference>
<dbReference type="GO" id="GO:0016787">
    <property type="term" value="F:hydrolase activity"/>
    <property type="evidence" value="ECO:0007669"/>
    <property type="project" value="UniProtKB-KW"/>
</dbReference>
<dbReference type="InterPro" id="IPR000212">
    <property type="entry name" value="DNA_helicase_UvrD/REP"/>
</dbReference>
<evidence type="ECO:0000256" key="4">
    <source>
        <dbReference type="ARBA" id="ARBA00022840"/>
    </source>
</evidence>
<evidence type="ECO:0000256" key="2">
    <source>
        <dbReference type="ARBA" id="ARBA00022801"/>
    </source>
</evidence>
<name>A0A382H458_9ZZZZ</name>
<evidence type="ECO:0000256" key="7">
    <source>
        <dbReference type="ARBA" id="ARBA00034808"/>
    </source>
</evidence>
<feature type="non-terminal residue" evidence="11">
    <location>
        <position position="1"/>
    </location>
</feature>
<dbReference type="SUPFAM" id="SSF52540">
    <property type="entry name" value="P-loop containing nucleoside triphosphate hydrolases"/>
    <property type="match status" value="1"/>
</dbReference>
<comment type="catalytic activity">
    <reaction evidence="8">
        <text>ATP + H2O = ADP + phosphate + H(+)</text>
        <dbReference type="Rhea" id="RHEA:13065"/>
        <dbReference type="ChEBI" id="CHEBI:15377"/>
        <dbReference type="ChEBI" id="CHEBI:15378"/>
        <dbReference type="ChEBI" id="CHEBI:30616"/>
        <dbReference type="ChEBI" id="CHEBI:43474"/>
        <dbReference type="ChEBI" id="CHEBI:456216"/>
        <dbReference type="EC" id="5.6.2.4"/>
    </reaction>
</comment>
<dbReference type="GO" id="GO:0000725">
    <property type="term" value="P:recombinational repair"/>
    <property type="evidence" value="ECO:0007669"/>
    <property type="project" value="TreeGrafter"/>
</dbReference>
<keyword evidence="3" id="KW-0347">Helicase</keyword>
<dbReference type="Pfam" id="PF00580">
    <property type="entry name" value="UvrD-helicase"/>
    <property type="match status" value="1"/>
</dbReference>
<evidence type="ECO:0000259" key="10">
    <source>
        <dbReference type="PROSITE" id="PS51217"/>
    </source>
</evidence>
<evidence type="ECO:0000256" key="3">
    <source>
        <dbReference type="ARBA" id="ARBA00022806"/>
    </source>
</evidence>
<reference evidence="11" key="1">
    <citation type="submission" date="2018-05" db="EMBL/GenBank/DDBJ databases">
        <authorList>
            <person name="Lanie J.A."/>
            <person name="Ng W.-L."/>
            <person name="Kazmierczak K.M."/>
            <person name="Andrzejewski T.M."/>
            <person name="Davidsen T.M."/>
            <person name="Wayne K.J."/>
            <person name="Tettelin H."/>
            <person name="Glass J.I."/>
            <person name="Rusch D."/>
            <person name="Podicherti R."/>
            <person name="Tsui H.-C.T."/>
            <person name="Winkler M.E."/>
        </authorList>
    </citation>
    <scope>NUCLEOTIDE SEQUENCE</scope>
</reference>
<dbReference type="GO" id="GO:0005524">
    <property type="term" value="F:ATP binding"/>
    <property type="evidence" value="ECO:0007669"/>
    <property type="project" value="UniProtKB-KW"/>
</dbReference>
<dbReference type="PANTHER" id="PTHR11070:SF2">
    <property type="entry name" value="ATP-DEPENDENT DNA HELICASE SRS2"/>
    <property type="match status" value="1"/>
</dbReference>
<feature type="domain" description="UvrD-like helicase C-terminal" evidence="10">
    <location>
        <begin position="158"/>
        <end position="443"/>
    </location>
</feature>
<dbReference type="PROSITE" id="PS51217">
    <property type="entry name" value="UVRD_HELICASE_CTER"/>
    <property type="match status" value="1"/>
</dbReference>
<evidence type="ECO:0000313" key="11">
    <source>
        <dbReference type="EMBL" id="SVB81697.1"/>
    </source>
</evidence>
<dbReference type="InterPro" id="IPR014016">
    <property type="entry name" value="UvrD-like_ATP-bd"/>
</dbReference>
<dbReference type="GO" id="GO:0003677">
    <property type="term" value="F:DNA binding"/>
    <property type="evidence" value="ECO:0007669"/>
    <property type="project" value="InterPro"/>
</dbReference>